<proteinExistence type="predicted"/>
<keyword evidence="1" id="KW-1277">Toxin-antitoxin system</keyword>
<keyword evidence="3" id="KW-1185">Reference proteome</keyword>
<dbReference type="KEGG" id="pphr:APZ00_25210"/>
<dbReference type="AlphaFoldDB" id="A0A0U3FW84"/>
<geneLocation type="plasmid" evidence="2 3">
    <name>p.p-1</name>
</geneLocation>
<accession>A0A0U3FW84</accession>
<gene>
    <name evidence="2" type="ORF">APZ00_25210</name>
</gene>
<dbReference type="Proteomes" id="UP000064921">
    <property type="component" value="Plasmid p.p-1"/>
</dbReference>
<reference evidence="2 3" key="1">
    <citation type="submission" date="2015-10" db="EMBL/GenBank/DDBJ databases">
        <title>The world's first case of liver abscess caused by Pannonibacter phragmitetus.</title>
        <authorList>
            <person name="Ming D."/>
            <person name="Wang M."/>
            <person name="Zhou Y."/>
            <person name="Jiang T."/>
            <person name="Hu S."/>
        </authorList>
    </citation>
    <scope>NUCLEOTIDE SEQUENCE [LARGE SCALE GENOMIC DNA]</scope>
    <source>
        <strain evidence="2 3">31801</strain>
        <plasmid evidence="3">Plasmid p.p-1</plasmid>
    </source>
</reference>
<dbReference type="Pfam" id="PF05016">
    <property type="entry name" value="ParE_toxin"/>
    <property type="match status" value="1"/>
</dbReference>
<keyword evidence="2" id="KW-0614">Plasmid</keyword>
<dbReference type="InterPro" id="IPR035093">
    <property type="entry name" value="RelE/ParE_toxin_dom_sf"/>
</dbReference>
<dbReference type="InterPro" id="IPR007712">
    <property type="entry name" value="RelE/ParE_toxin"/>
</dbReference>
<evidence type="ECO:0000313" key="2">
    <source>
        <dbReference type="EMBL" id="ALV30638.1"/>
    </source>
</evidence>
<evidence type="ECO:0000256" key="1">
    <source>
        <dbReference type="ARBA" id="ARBA00022649"/>
    </source>
</evidence>
<sequence length="102" mass="11626">MKAVEVTFREAAISDIQDVYRWVYEVSLDPETAQRFTSRLVQACLRIGDVPSGGRPRDDLLPGLRMVPFEKRAVIAYVIKDGTVEITNVFYGGRDYESLLRE</sequence>
<protein>
    <submittedName>
        <fullName evidence="2">Plasmid stabilization protein</fullName>
    </submittedName>
</protein>
<evidence type="ECO:0000313" key="3">
    <source>
        <dbReference type="Proteomes" id="UP000064921"/>
    </source>
</evidence>
<name>A0A0U3FW84_9HYPH</name>
<dbReference type="EMBL" id="CP013069">
    <property type="protein sequence ID" value="ALV30638.1"/>
    <property type="molecule type" value="Genomic_DNA"/>
</dbReference>
<organism evidence="2 3">
    <name type="scientific">Pannonibacter phragmitetus</name>
    <dbReference type="NCBI Taxonomy" id="121719"/>
    <lineage>
        <taxon>Bacteria</taxon>
        <taxon>Pseudomonadati</taxon>
        <taxon>Pseudomonadota</taxon>
        <taxon>Alphaproteobacteria</taxon>
        <taxon>Hyphomicrobiales</taxon>
        <taxon>Stappiaceae</taxon>
        <taxon>Pannonibacter</taxon>
    </lineage>
</organism>
<dbReference type="Gene3D" id="3.30.2310.20">
    <property type="entry name" value="RelE-like"/>
    <property type="match status" value="1"/>
</dbReference>